<accession>A0ABQ9F7Z0</accession>
<dbReference type="EMBL" id="JARBDR010000440">
    <property type="protein sequence ID" value="KAJ8312326.1"/>
    <property type="molecule type" value="Genomic_DNA"/>
</dbReference>
<sequence length="731" mass="83530">MASCDQIANVERQRKYIERFRNAQKEKIKWKVILENDVYELIDTQSQIIGCAKELVLFPLLTTVASCMGPGTIIQVNPNWSEKMILWCLIGARRGERKSSAIRTMKVAAKKLEKEIDALHKANTIDTDKSENESFESKFVIDETCISNIKEILDKKRLLETGPPSILALMDDFANVMKKYETFSNLCKIEDISHMYEGSQSDQNEGIGNKSDSFDAFINFSAMVQAVELPKLLDLADDQCLMDKILLICAPENVSCRFQNTSNLQTSPTLQSVLSSVRNFHHVQDVAYSFSSDAELALNSGLQEFHNMKLKYAFDERCWGASNKANSHVVRLCAVFTALKNGLAMANKSSFLPSRIIDEDTVKRVLILVRTLLRQKFSLMSNPVDIGGYNLVTSHEMEFEETIDSVNNVSTSCQERIDDVIEINDESEERQRHMDDVAHLQNEKLRITDVRTEANSDMMIFREGYTDVVQMPKQEVDVYHEQQMVNEQPVNYTTTGGSVTIDFSNSHAIPSEIHQYGHHSFSDVKPVFENSDNGQFDSRDIKPRFIPNFDLKTKFTFPGQRMKPKPRPKQMFVNRAMGHLKDKRNFVMPKAKKVVKDDIYKMDEETFIVQCGSKIKKLLLTKGLVVTASYACQYRLFPPVPVDQRSNSPRTTHPAWAAAKFFEKLGELGVGSMLLFRGHSVKFKKRRLEEMDDRGRSILRRVNITDEEYERSCPQNTDSIGIGQYQYEFTL</sequence>
<proteinExistence type="predicted"/>
<evidence type="ECO:0000313" key="1">
    <source>
        <dbReference type="EMBL" id="KAJ8312326.1"/>
    </source>
</evidence>
<dbReference type="Proteomes" id="UP001217089">
    <property type="component" value="Unassembled WGS sequence"/>
</dbReference>
<reference evidence="1 2" key="1">
    <citation type="submission" date="2022-12" db="EMBL/GenBank/DDBJ databases">
        <title>Chromosome-level genome of Tegillarca granosa.</title>
        <authorList>
            <person name="Kim J."/>
        </authorList>
    </citation>
    <scope>NUCLEOTIDE SEQUENCE [LARGE SCALE GENOMIC DNA]</scope>
    <source>
        <strain evidence="1">Teg-2019</strain>
        <tissue evidence="1">Adductor muscle</tissue>
    </source>
</reference>
<evidence type="ECO:0000313" key="2">
    <source>
        <dbReference type="Proteomes" id="UP001217089"/>
    </source>
</evidence>
<dbReference type="InterPro" id="IPR025048">
    <property type="entry name" value="DUF3987"/>
</dbReference>
<gene>
    <name evidence="1" type="ORF">KUTeg_009699</name>
</gene>
<protein>
    <submittedName>
        <fullName evidence="1">Uncharacterized protein</fullName>
    </submittedName>
</protein>
<comment type="caution">
    <text evidence="1">The sequence shown here is derived from an EMBL/GenBank/DDBJ whole genome shotgun (WGS) entry which is preliminary data.</text>
</comment>
<dbReference type="Pfam" id="PF13148">
    <property type="entry name" value="DUF3987"/>
    <property type="match status" value="1"/>
</dbReference>
<keyword evidence="2" id="KW-1185">Reference proteome</keyword>
<name>A0ABQ9F7Z0_TEGGR</name>
<organism evidence="1 2">
    <name type="scientific">Tegillarca granosa</name>
    <name type="common">Malaysian cockle</name>
    <name type="synonym">Anadara granosa</name>
    <dbReference type="NCBI Taxonomy" id="220873"/>
    <lineage>
        <taxon>Eukaryota</taxon>
        <taxon>Metazoa</taxon>
        <taxon>Spiralia</taxon>
        <taxon>Lophotrochozoa</taxon>
        <taxon>Mollusca</taxon>
        <taxon>Bivalvia</taxon>
        <taxon>Autobranchia</taxon>
        <taxon>Pteriomorphia</taxon>
        <taxon>Arcoida</taxon>
        <taxon>Arcoidea</taxon>
        <taxon>Arcidae</taxon>
        <taxon>Tegillarca</taxon>
    </lineage>
</organism>